<dbReference type="Proteomes" id="UP001156498">
    <property type="component" value="Chromosome"/>
</dbReference>
<dbReference type="CDD" id="cd00156">
    <property type="entry name" value="REC"/>
    <property type="match status" value="1"/>
</dbReference>
<sequence length="408" mass="45385">MTQQLADLRILVTDDQIDVARTLCRPLHKSGARLHWATDGNTALQKIATYPFDLILIDMKMPPDEWGGLWLLQQLKDGGWRIPSLVLSGEGSKQQVVEALRLDATNWVDKDNAGEELLEQCSTTLSDRLRESLEFVSHSLPTPLAHRFSRYSRITDPDKKFIEGLHTLETILRFTAVLGLSSASPTPLRGIRPDQLTAPSMGTWFALCVALADLPDTGDEFTRMFSWLVPERSNHQQVQGLISARNDLMHGRDTPTPAQADQLDGLLRRFAHRAASSWRADLAVPISMTYDGTVYSIDVLNLRGAGKPAPGKAIFQDPIVTQQPFLISRDSNPLPLSPWLLTHTELNTGTVRCLQFDGLQHAKRDRAPSTPFKYAKADEGNEVPTISHPQARWQTLSQWTTAPASSTS</sequence>
<feature type="modified residue" description="4-aspartylphosphate" evidence="2">
    <location>
        <position position="58"/>
    </location>
</feature>
<reference evidence="5 6" key="1">
    <citation type="journal article" date="2013" name="Int. J. Syst. Evol. Microbiol.">
        <title>Description of Streptomonospora sediminis sp. nov. and Streptomonospora nanhaiensis sp. nov., and reclassification of Nocardiopsis arabia Hozzein &amp; Goodfellow 2008 as Streptomonospora arabica comb. nov. and emended description of the genus Streptomonospora.</title>
        <authorList>
            <person name="Zhang D.F."/>
            <person name="Pan H.Q."/>
            <person name="He J."/>
            <person name="Zhang X.M."/>
            <person name="Zhang Y.G."/>
            <person name="Klenk H.P."/>
            <person name="Hu J.C."/>
            <person name="Li W.J."/>
        </authorList>
    </citation>
    <scope>NUCLEOTIDE SEQUENCE [LARGE SCALE GENOMIC DNA]</scope>
    <source>
        <strain evidence="5 6">12A09</strain>
    </source>
</reference>
<evidence type="ECO:0000259" key="4">
    <source>
        <dbReference type="PROSITE" id="PS50110"/>
    </source>
</evidence>
<keyword evidence="1 2" id="KW-0597">Phosphoprotein</keyword>
<evidence type="ECO:0000256" key="1">
    <source>
        <dbReference type="ARBA" id="ARBA00022553"/>
    </source>
</evidence>
<dbReference type="Gene3D" id="3.40.50.2300">
    <property type="match status" value="1"/>
</dbReference>
<dbReference type="EMBL" id="CP113264">
    <property type="protein sequence ID" value="WAE75584.1"/>
    <property type="molecule type" value="Genomic_DNA"/>
</dbReference>
<dbReference type="InterPro" id="IPR050595">
    <property type="entry name" value="Bact_response_regulator"/>
</dbReference>
<protein>
    <submittedName>
        <fullName evidence="5">Response regulator</fullName>
    </submittedName>
</protein>
<evidence type="ECO:0000313" key="6">
    <source>
        <dbReference type="Proteomes" id="UP001156498"/>
    </source>
</evidence>
<feature type="region of interest" description="Disordered" evidence="3">
    <location>
        <begin position="367"/>
        <end position="408"/>
    </location>
</feature>
<dbReference type="PANTHER" id="PTHR44591">
    <property type="entry name" value="STRESS RESPONSE REGULATOR PROTEIN 1"/>
    <property type="match status" value="1"/>
</dbReference>
<feature type="domain" description="Response regulatory" evidence="4">
    <location>
        <begin position="9"/>
        <end position="125"/>
    </location>
</feature>
<dbReference type="SMART" id="SM00448">
    <property type="entry name" value="REC"/>
    <property type="match status" value="1"/>
</dbReference>
<dbReference type="InterPro" id="IPR011006">
    <property type="entry name" value="CheY-like_superfamily"/>
</dbReference>
<gene>
    <name evidence="5" type="ORF">OUQ99_11090</name>
</gene>
<feature type="compositionally biased region" description="Polar residues" evidence="3">
    <location>
        <begin position="392"/>
        <end position="408"/>
    </location>
</feature>
<evidence type="ECO:0000313" key="5">
    <source>
        <dbReference type="EMBL" id="WAE75584.1"/>
    </source>
</evidence>
<dbReference type="RefSeq" id="WP_267949354.1">
    <property type="nucleotide sequence ID" value="NZ_CP113264.1"/>
</dbReference>
<dbReference type="SUPFAM" id="SSF52172">
    <property type="entry name" value="CheY-like"/>
    <property type="match status" value="1"/>
</dbReference>
<evidence type="ECO:0000256" key="2">
    <source>
        <dbReference type="PROSITE-ProRule" id="PRU00169"/>
    </source>
</evidence>
<organism evidence="5 6">
    <name type="scientific">Streptomonospora nanhaiensis</name>
    <dbReference type="NCBI Taxonomy" id="1323731"/>
    <lineage>
        <taxon>Bacteria</taxon>
        <taxon>Bacillati</taxon>
        <taxon>Actinomycetota</taxon>
        <taxon>Actinomycetes</taxon>
        <taxon>Streptosporangiales</taxon>
        <taxon>Nocardiopsidaceae</taxon>
        <taxon>Streptomonospora</taxon>
    </lineage>
</organism>
<evidence type="ECO:0000256" key="3">
    <source>
        <dbReference type="SAM" id="MobiDB-lite"/>
    </source>
</evidence>
<proteinExistence type="predicted"/>
<name>A0ABY6YU05_9ACTN</name>
<dbReference type="PROSITE" id="PS50110">
    <property type="entry name" value="RESPONSE_REGULATORY"/>
    <property type="match status" value="1"/>
</dbReference>
<dbReference type="InterPro" id="IPR001789">
    <property type="entry name" value="Sig_transdc_resp-reg_receiver"/>
</dbReference>
<accession>A0ABY6YU05</accession>
<dbReference type="PANTHER" id="PTHR44591:SF25">
    <property type="entry name" value="CHEMOTAXIS TWO-COMPONENT RESPONSE REGULATOR"/>
    <property type="match status" value="1"/>
</dbReference>
<dbReference type="Pfam" id="PF00072">
    <property type="entry name" value="Response_reg"/>
    <property type="match status" value="1"/>
</dbReference>
<keyword evidence="6" id="KW-1185">Reference proteome</keyword>